<dbReference type="AlphaFoldDB" id="A0AAN1FI66"/>
<dbReference type="InterPro" id="IPR012495">
    <property type="entry name" value="TadE-like_dom"/>
</dbReference>
<accession>A0AAN1FI66</accession>
<keyword evidence="1" id="KW-0812">Transmembrane</keyword>
<name>A0AAN1FI66_9VIBR</name>
<keyword evidence="1" id="KW-0472">Membrane</keyword>
<organism evidence="3 4">
    <name type="scientific">Vibrio mediterranei</name>
    <dbReference type="NCBI Taxonomy" id="689"/>
    <lineage>
        <taxon>Bacteria</taxon>
        <taxon>Pseudomonadati</taxon>
        <taxon>Pseudomonadota</taxon>
        <taxon>Gammaproteobacteria</taxon>
        <taxon>Vibrionales</taxon>
        <taxon>Vibrionaceae</taxon>
        <taxon>Vibrio</taxon>
    </lineage>
</organism>
<evidence type="ECO:0000256" key="1">
    <source>
        <dbReference type="SAM" id="Phobius"/>
    </source>
</evidence>
<protein>
    <recommendedName>
        <fullName evidence="2">TadE-like domain-containing protein</fullName>
    </recommendedName>
</protein>
<dbReference type="Proteomes" id="UP000197092">
    <property type="component" value="Chromosome 1"/>
</dbReference>
<gene>
    <name evidence="3" type="ORF">BSZ05_15470</name>
</gene>
<feature type="domain" description="TadE-like" evidence="2">
    <location>
        <begin position="10"/>
        <end position="52"/>
    </location>
</feature>
<evidence type="ECO:0000313" key="4">
    <source>
        <dbReference type="Proteomes" id="UP000197092"/>
    </source>
</evidence>
<reference evidence="4" key="1">
    <citation type="submission" date="2016-12" db="EMBL/GenBank/DDBJ databases">
        <title>Comparative genomic analysis reveals the diversity, evolution, and environmental adaptation strategies of the genus Vibrio.</title>
        <authorList>
            <person name="Lin H."/>
            <person name="Wang X."/>
            <person name="Zhang X.-H."/>
        </authorList>
    </citation>
    <scope>NUCLEOTIDE SEQUENCE [LARGE SCALE GENOMIC DNA]</scope>
    <source>
        <strain evidence="4">QT6D1</strain>
    </source>
</reference>
<dbReference type="Pfam" id="PF07811">
    <property type="entry name" value="TadE"/>
    <property type="match status" value="1"/>
</dbReference>
<evidence type="ECO:0000313" key="3">
    <source>
        <dbReference type="EMBL" id="ASI91086.1"/>
    </source>
</evidence>
<dbReference type="KEGG" id="vsh:BSZ05_15470"/>
<evidence type="ECO:0000259" key="2">
    <source>
        <dbReference type="Pfam" id="PF07811"/>
    </source>
</evidence>
<sequence>MNSDKKSQSGITIIEFSIVLLGALILMFAAFEFGRYVFSMQMLNEMSRKAARLAVVCSISDRDDIADLPEVSENRPVGFVATNLSIDYVDSTGASVNVDNFSTLSEDDQNFVMSQVRFVRAEITGYQFQFFPLLSFIGTAGAISTPSFPTILPVESLGIVRPNTGETAGVVEDC</sequence>
<dbReference type="RefSeq" id="WP_088877426.1">
    <property type="nucleotide sequence ID" value="NZ_CP018308.1"/>
</dbReference>
<dbReference type="EMBL" id="CP018308">
    <property type="protein sequence ID" value="ASI91086.1"/>
    <property type="molecule type" value="Genomic_DNA"/>
</dbReference>
<proteinExistence type="predicted"/>
<keyword evidence="1" id="KW-1133">Transmembrane helix</keyword>
<feature type="transmembrane region" description="Helical" evidence="1">
    <location>
        <begin position="12"/>
        <end position="38"/>
    </location>
</feature>